<accession>A0A8J5CH40</accession>
<evidence type="ECO:0000256" key="1">
    <source>
        <dbReference type="SAM" id="MobiDB-lite"/>
    </source>
</evidence>
<keyword evidence="4" id="KW-1185">Reference proteome</keyword>
<feature type="compositionally biased region" description="Polar residues" evidence="1">
    <location>
        <begin position="33"/>
        <end position="45"/>
    </location>
</feature>
<dbReference type="EMBL" id="JACEEZ010024117">
    <property type="protein sequence ID" value="KAG0710539.1"/>
    <property type="molecule type" value="Genomic_DNA"/>
</dbReference>
<dbReference type="Proteomes" id="UP000770661">
    <property type="component" value="Unassembled WGS sequence"/>
</dbReference>
<dbReference type="AlphaFoldDB" id="A0A8J5CH40"/>
<name>A0A8J5CH40_CHIOP</name>
<dbReference type="InterPro" id="IPR032839">
    <property type="entry name" value="RAB3GAP_N"/>
</dbReference>
<sequence>MRVVMHCKDNIDWNEEWDCWNDIDHGAGGKGLSASSEDSGSLQRFSPSSPSPQPEASWLSECVTAVSPTCDLMAIGYKNRLAILSRRWENLSEEKEGMKLITTWRGTVGYAPGDEISAVLCLPLISQKQSSTGGPDWTCIIVGFTSGYVAMYTEVSGLGNMPGATFTGAPIDDALSTDPEHRGCAEGVPGRGSREGGAGVAPGAVCCRKPVCCRKRKKHCIVRRVYPAECPALLVRMDKLGLVPHASSTNTLLSSPSSPTCSSLLRPPTRRVYPAECPFLPRTPRQHGQASPRAARQQHEHSPLFFSKHLSDGLKLAHGPPVLEARKIYIFTLKWNGLVLLSQQFEEEVVLSLTCRTHPAGSPLVVAQDGAEELVMLYPRSITTIDGFSLFQTLRGNVEYADVVFIYGFCNGSANAAVQEYRRRYLTEKCPMFEHFTGYFNTFVTRIFPWNGCNS</sequence>
<evidence type="ECO:0000313" key="4">
    <source>
        <dbReference type="Proteomes" id="UP000770661"/>
    </source>
</evidence>
<gene>
    <name evidence="3" type="primary">Rab3gap2_1</name>
    <name evidence="3" type="ORF">GWK47_022609</name>
</gene>
<dbReference type="PANTHER" id="PTHR12472">
    <property type="entry name" value="RAB3-GAP REGULATORY DOMAIN"/>
    <property type="match status" value="1"/>
</dbReference>
<organism evidence="3 4">
    <name type="scientific">Chionoecetes opilio</name>
    <name type="common">Atlantic snow crab</name>
    <name type="synonym">Cancer opilio</name>
    <dbReference type="NCBI Taxonomy" id="41210"/>
    <lineage>
        <taxon>Eukaryota</taxon>
        <taxon>Metazoa</taxon>
        <taxon>Ecdysozoa</taxon>
        <taxon>Arthropoda</taxon>
        <taxon>Crustacea</taxon>
        <taxon>Multicrustacea</taxon>
        <taxon>Malacostraca</taxon>
        <taxon>Eumalacostraca</taxon>
        <taxon>Eucarida</taxon>
        <taxon>Decapoda</taxon>
        <taxon>Pleocyemata</taxon>
        <taxon>Brachyura</taxon>
        <taxon>Eubrachyura</taxon>
        <taxon>Majoidea</taxon>
        <taxon>Majidae</taxon>
        <taxon>Chionoecetes</taxon>
    </lineage>
</organism>
<evidence type="ECO:0000313" key="3">
    <source>
        <dbReference type="EMBL" id="KAG0710539.1"/>
    </source>
</evidence>
<comment type="caution">
    <text evidence="3">The sequence shown here is derived from an EMBL/GenBank/DDBJ whole genome shotgun (WGS) entry which is preliminary data.</text>
</comment>
<evidence type="ECO:0000259" key="2">
    <source>
        <dbReference type="Pfam" id="PF14655"/>
    </source>
</evidence>
<dbReference type="Pfam" id="PF14655">
    <property type="entry name" value="RAB3GAP2_N"/>
    <property type="match status" value="2"/>
</dbReference>
<dbReference type="OrthoDB" id="2019917at2759"/>
<dbReference type="PANTHER" id="PTHR12472:SF0">
    <property type="entry name" value="RAB3 GTPASE-ACTIVATING PROTEIN NON-CATALYTIC SUBUNIT"/>
    <property type="match status" value="1"/>
</dbReference>
<reference evidence="3" key="1">
    <citation type="submission" date="2020-07" db="EMBL/GenBank/DDBJ databases">
        <title>The High-quality genome of the commercially important snow crab, Chionoecetes opilio.</title>
        <authorList>
            <person name="Jeong J.-H."/>
            <person name="Ryu S."/>
        </authorList>
    </citation>
    <scope>NUCLEOTIDE SEQUENCE</scope>
    <source>
        <strain evidence="3">MADBK_172401_WGS</strain>
        <tissue evidence="3">Digestive gland</tissue>
    </source>
</reference>
<feature type="domain" description="Rab3-GAP regulatory subunit N-terminal" evidence="2">
    <location>
        <begin position="334"/>
        <end position="397"/>
    </location>
</feature>
<feature type="region of interest" description="Disordered" evidence="1">
    <location>
        <begin position="278"/>
        <end position="297"/>
    </location>
</feature>
<protein>
    <submittedName>
        <fullName evidence="3">Rab3 GTPase-activating protein non-catalytic subunit</fullName>
    </submittedName>
</protein>
<feature type="domain" description="Rab3-GAP regulatory subunit N-terminal" evidence="2">
    <location>
        <begin position="58"/>
        <end position="155"/>
    </location>
</feature>
<dbReference type="InterPro" id="IPR026059">
    <property type="entry name" value="Rab3GAP2"/>
</dbReference>
<proteinExistence type="predicted"/>
<feature type="region of interest" description="Disordered" evidence="1">
    <location>
        <begin position="30"/>
        <end position="55"/>
    </location>
</feature>